<dbReference type="InterPro" id="IPR001623">
    <property type="entry name" value="DnaJ_domain"/>
</dbReference>
<dbReference type="RefSeq" id="WP_039258524.1">
    <property type="nucleotide sequence ID" value="NZ_JDRY01000044.1"/>
</dbReference>
<dbReference type="PROSITE" id="PS50076">
    <property type="entry name" value="DNAJ_2"/>
    <property type="match status" value="1"/>
</dbReference>
<dbReference type="GO" id="GO:0006260">
    <property type="term" value="P:DNA replication"/>
    <property type="evidence" value="ECO:0007669"/>
    <property type="project" value="UniProtKB-KW"/>
</dbReference>
<dbReference type="Pfam" id="PF00226">
    <property type="entry name" value="DnaJ"/>
    <property type="match status" value="1"/>
</dbReference>
<gene>
    <name evidence="4" type="ORF">Z955_09985</name>
</gene>
<dbReference type="InterPro" id="IPR011990">
    <property type="entry name" value="TPR-like_helical_dom_sf"/>
</dbReference>
<keyword evidence="1" id="KW-0235">DNA replication</keyword>
<evidence type="ECO:0000313" key="4">
    <source>
        <dbReference type="EMBL" id="KGM98853.1"/>
    </source>
</evidence>
<evidence type="ECO:0000256" key="1">
    <source>
        <dbReference type="ARBA" id="ARBA00022705"/>
    </source>
</evidence>
<dbReference type="SMART" id="SM00271">
    <property type="entry name" value="DnaJ"/>
    <property type="match status" value="1"/>
</dbReference>
<reference evidence="4 5" key="1">
    <citation type="submission" date="2014-01" db="EMBL/GenBank/DDBJ databases">
        <title>Plasmidome dynamics in the species complex Clostridium novyi sensu lato converts strains of independent lineages into distinctly different pathogens.</title>
        <authorList>
            <person name="Skarin H."/>
            <person name="Segerman B."/>
        </authorList>
    </citation>
    <scope>NUCLEOTIDE SEQUENCE [LARGE SCALE GENOMIC DNA]</scope>
    <source>
        <strain evidence="4 5">DC5</strain>
    </source>
</reference>
<feature type="coiled-coil region" evidence="2">
    <location>
        <begin position="5"/>
        <end position="61"/>
    </location>
</feature>
<accession>A0A0A0IEC2</accession>
<dbReference type="Proteomes" id="UP000030014">
    <property type="component" value="Unassembled WGS sequence"/>
</dbReference>
<dbReference type="Gene3D" id="1.10.287.110">
    <property type="entry name" value="DnaJ domain"/>
    <property type="match status" value="1"/>
</dbReference>
<evidence type="ECO:0000259" key="3">
    <source>
        <dbReference type="PROSITE" id="PS50076"/>
    </source>
</evidence>
<dbReference type="SUPFAM" id="SSF48452">
    <property type="entry name" value="TPR-like"/>
    <property type="match status" value="1"/>
</dbReference>
<dbReference type="PRINTS" id="PR00625">
    <property type="entry name" value="JDOMAIN"/>
</dbReference>
<comment type="caution">
    <text evidence="4">The sequence shown here is derived from an EMBL/GenBank/DDBJ whole genome shotgun (WGS) entry which is preliminary data.</text>
</comment>
<dbReference type="InterPro" id="IPR050817">
    <property type="entry name" value="DjlA_DnaK_co-chaperone"/>
</dbReference>
<feature type="coiled-coil region" evidence="2">
    <location>
        <begin position="143"/>
        <end position="170"/>
    </location>
</feature>
<organism evidence="4 5">
    <name type="scientific">Clostridium botulinum C/D str. DC5</name>
    <dbReference type="NCBI Taxonomy" id="1443128"/>
    <lineage>
        <taxon>Bacteria</taxon>
        <taxon>Bacillati</taxon>
        <taxon>Bacillota</taxon>
        <taxon>Clostridia</taxon>
        <taxon>Eubacteriales</taxon>
        <taxon>Clostridiaceae</taxon>
        <taxon>Clostridium</taxon>
    </lineage>
</organism>
<evidence type="ECO:0000313" key="5">
    <source>
        <dbReference type="Proteomes" id="UP000030014"/>
    </source>
</evidence>
<keyword evidence="2" id="KW-0175">Coiled coil</keyword>
<evidence type="ECO:0000256" key="2">
    <source>
        <dbReference type="SAM" id="Coils"/>
    </source>
</evidence>
<dbReference type="EMBL" id="JDRY01000044">
    <property type="protein sequence ID" value="KGM98853.1"/>
    <property type="molecule type" value="Genomic_DNA"/>
</dbReference>
<feature type="domain" description="J" evidence="3">
    <location>
        <begin position="3"/>
        <end position="75"/>
    </location>
</feature>
<dbReference type="PANTHER" id="PTHR24074">
    <property type="entry name" value="CO-CHAPERONE PROTEIN DJLA"/>
    <property type="match status" value="1"/>
</dbReference>
<dbReference type="CDD" id="cd06257">
    <property type="entry name" value="DnaJ"/>
    <property type="match status" value="1"/>
</dbReference>
<dbReference type="SUPFAM" id="SSF46565">
    <property type="entry name" value="Chaperone J-domain"/>
    <property type="match status" value="1"/>
</dbReference>
<protein>
    <submittedName>
        <fullName evidence="4">Molecular chaperone DnaJ</fullName>
    </submittedName>
</protein>
<dbReference type="InterPro" id="IPR036869">
    <property type="entry name" value="J_dom_sf"/>
</dbReference>
<dbReference type="AlphaFoldDB" id="A0A0A0IEC2"/>
<proteinExistence type="predicted"/>
<name>A0A0A0IEC2_CLOBO</name>
<sequence length="199" mass="23419">MRNPYEVLEINENATEEEIKQAYRKLARKYHPDQYGDNPLRDLAEDKMRELNEAYDYLTKNHVNHNSNNQNSHFGNFTKSMSFDEIRMYINKGDLVYAESQLHNITDHNAEWNYLMGVINLQKGWYDAAFNYISIACRLNPYNNEYTNTLRMLQNKNQSFRQEYNNTRGNNSDFCDCCAKLYCLDCLCECCGGDLISCC</sequence>